<evidence type="ECO:0000256" key="6">
    <source>
        <dbReference type="ARBA" id="ARBA00050776"/>
    </source>
</evidence>
<dbReference type="InterPro" id="IPR015421">
    <property type="entry name" value="PyrdxlP-dep_Trfase_major"/>
</dbReference>
<dbReference type="EMBL" id="JAAYSM010000132">
    <property type="protein sequence ID" value="NLJ18010.1"/>
    <property type="molecule type" value="Genomic_DNA"/>
</dbReference>
<dbReference type="InterPro" id="IPR000192">
    <property type="entry name" value="Aminotrans_V_dom"/>
</dbReference>
<dbReference type="Pfam" id="PF00266">
    <property type="entry name" value="Aminotran_5"/>
    <property type="match status" value="1"/>
</dbReference>
<accession>A0A7X8C302</accession>
<dbReference type="InterPro" id="IPR016454">
    <property type="entry name" value="Cysteine_dSase"/>
</dbReference>
<keyword evidence="4 8" id="KW-0808">Transferase</keyword>
<reference evidence="10 11" key="1">
    <citation type="journal article" date="2020" name="Biotechnol. Biofuels">
        <title>New insights from the biogas microbiome by comprehensive genome-resolved metagenomics of nearly 1600 species originating from multiple anaerobic digesters.</title>
        <authorList>
            <person name="Campanaro S."/>
            <person name="Treu L."/>
            <person name="Rodriguez-R L.M."/>
            <person name="Kovalovszki A."/>
            <person name="Ziels R.M."/>
            <person name="Maus I."/>
            <person name="Zhu X."/>
            <person name="Kougias P.G."/>
            <person name="Basile A."/>
            <person name="Luo G."/>
            <person name="Schluter A."/>
            <person name="Konstantinidis K.T."/>
            <person name="Angelidaki I."/>
        </authorList>
    </citation>
    <scope>NUCLEOTIDE SEQUENCE [LARGE SCALE GENOMIC DNA]</scope>
    <source>
        <strain evidence="10">AS23ysBPME_34</strain>
    </source>
</reference>
<dbReference type="AlphaFoldDB" id="A0A7X8C302"/>
<evidence type="ECO:0000256" key="1">
    <source>
        <dbReference type="ARBA" id="ARBA00001933"/>
    </source>
</evidence>
<dbReference type="PROSITE" id="PS00595">
    <property type="entry name" value="AA_TRANSFER_CLASS_5"/>
    <property type="match status" value="1"/>
</dbReference>
<dbReference type="PANTHER" id="PTHR43586">
    <property type="entry name" value="CYSTEINE DESULFURASE"/>
    <property type="match status" value="1"/>
</dbReference>
<gene>
    <name evidence="10" type="primary">sufS</name>
    <name evidence="10" type="ORF">GX355_04035</name>
</gene>
<dbReference type="Gene3D" id="3.40.640.10">
    <property type="entry name" value="Type I PLP-dependent aspartate aminotransferase-like (Major domain)"/>
    <property type="match status" value="1"/>
</dbReference>
<comment type="function">
    <text evidence="8">Catalyzes the removal of elemental sulfur and selenium atoms from L-cysteine, L-cystine, L-selenocysteine, and L-selenocystine to produce L-alanine.</text>
</comment>
<comment type="cofactor">
    <cofactor evidence="1 7">
        <name>pyridoxal 5'-phosphate</name>
        <dbReference type="ChEBI" id="CHEBI:597326"/>
    </cofactor>
</comment>
<dbReference type="InterPro" id="IPR020578">
    <property type="entry name" value="Aminotrans_V_PyrdxlP_BS"/>
</dbReference>
<dbReference type="InterPro" id="IPR010970">
    <property type="entry name" value="Cys_dSase_SufS"/>
</dbReference>
<dbReference type="RefSeq" id="WP_276647337.1">
    <property type="nucleotide sequence ID" value="NZ_JAAYSM010000132.1"/>
</dbReference>
<organism evidence="10 11">
    <name type="scientific">Globicatella sulfidifaciens</name>
    <dbReference type="NCBI Taxonomy" id="136093"/>
    <lineage>
        <taxon>Bacteria</taxon>
        <taxon>Bacillati</taxon>
        <taxon>Bacillota</taxon>
        <taxon>Bacilli</taxon>
        <taxon>Lactobacillales</taxon>
        <taxon>Aerococcaceae</taxon>
        <taxon>Globicatella</taxon>
    </lineage>
</organism>
<dbReference type="PANTHER" id="PTHR43586:SF8">
    <property type="entry name" value="CYSTEINE DESULFURASE 1, CHLOROPLASTIC"/>
    <property type="match status" value="1"/>
</dbReference>
<evidence type="ECO:0000313" key="10">
    <source>
        <dbReference type="EMBL" id="NLJ18010.1"/>
    </source>
</evidence>
<dbReference type="SUPFAM" id="SSF53383">
    <property type="entry name" value="PLP-dependent transferases"/>
    <property type="match status" value="1"/>
</dbReference>
<comment type="caution">
    <text evidence="10">The sequence shown here is derived from an EMBL/GenBank/DDBJ whole genome shotgun (WGS) entry which is preliminary data.</text>
</comment>
<dbReference type="InterPro" id="IPR015424">
    <property type="entry name" value="PyrdxlP-dep_Trfase"/>
</dbReference>
<comment type="similarity">
    <text evidence="2 8">Belongs to the class-V pyridoxal-phosphate-dependent aminotransferase family. Csd subfamily.</text>
</comment>
<dbReference type="PIRSF" id="PIRSF005572">
    <property type="entry name" value="NifS"/>
    <property type="match status" value="1"/>
</dbReference>
<comment type="catalytic activity">
    <reaction evidence="6 8">
        <text>(sulfur carrier)-H + L-cysteine = (sulfur carrier)-SH + L-alanine</text>
        <dbReference type="Rhea" id="RHEA:43892"/>
        <dbReference type="Rhea" id="RHEA-COMP:14737"/>
        <dbReference type="Rhea" id="RHEA-COMP:14739"/>
        <dbReference type="ChEBI" id="CHEBI:29917"/>
        <dbReference type="ChEBI" id="CHEBI:35235"/>
        <dbReference type="ChEBI" id="CHEBI:57972"/>
        <dbReference type="ChEBI" id="CHEBI:64428"/>
        <dbReference type="EC" id="2.8.1.7"/>
    </reaction>
</comment>
<evidence type="ECO:0000259" key="9">
    <source>
        <dbReference type="Pfam" id="PF00266"/>
    </source>
</evidence>
<dbReference type="GO" id="GO:0031071">
    <property type="term" value="F:cysteine desulfurase activity"/>
    <property type="evidence" value="ECO:0007669"/>
    <property type="project" value="UniProtKB-UniRule"/>
</dbReference>
<evidence type="ECO:0000256" key="4">
    <source>
        <dbReference type="ARBA" id="ARBA00022679"/>
    </source>
</evidence>
<evidence type="ECO:0000256" key="7">
    <source>
        <dbReference type="RuleBase" id="RU004504"/>
    </source>
</evidence>
<name>A0A7X8C302_9LACT</name>
<evidence type="ECO:0000256" key="5">
    <source>
        <dbReference type="ARBA" id="ARBA00022898"/>
    </source>
</evidence>
<evidence type="ECO:0000256" key="8">
    <source>
        <dbReference type="RuleBase" id="RU004506"/>
    </source>
</evidence>
<dbReference type="CDD" id="cd06453">
    <property type="entry name" value="SufS_like"/>
    <property type="match status" value="1"/>
</dbReference>
<dbReference type="EC" id="2.8.1.7" evidence="3 8"/>
<sequence>MINPLRQQFPILNQTVNDEPLIYFDNAATTQKPQVVLEAMMRYYQEDNANIHRGVHSLAERATTQYEAVRSKVAQFIGAKATNEIIYTSGTTAGLNFLARSLVEPLMKKGDIILTTTLEHHSNFVPWQAVCQRTGAKLKMMSLTEDFTVDLAQLPQSEALKSVKALVIQHVSNVLGVEQPLRQLTEWAHQHNIIVIVDGAQAVAHQSLDIEALGVDAYCFSGHKLYGPTGIGICYLNRRHHETCQPFFYGGEMIHYVGDETSNYKEAPWKFEGGTPPIAEVIGLGAAIDWLNDIGMKPLQTHVQQLTQRLTQGMSEIDGVTVYHQGQNGILSFNIVGVHPHDAATGYDMEGIAVRAGHHCAQPLMRYLGVHATLRASLAVYNTEAEVNHFIEVTKKVKEFFNGPI</sequence>
<evidence type="ECO:0000313" key="11">
    <source>
        <dbReference type="Proteomes" id="UP000541058"/>
    </source>
</evidence>
<feature type="domain" description="Aminotransferase class V" evidence="9">
    <location>
        <begin position="22"/>
        <end position="390"/>
    </location>
</feature>
<protein>
    <recommendedName>
        <fullName evidence="3 8">Cysteine desulfurase</fullName>
        <ecNumber evidence="3 8">2.8.1.7</ecNumber>
    </recommendedName>
</protein>
<dbReference type="GO" id="GO:0030170">
    <property type="term" value="F:pyridoxal phosphate binding"/>
    <property type="evidence" value="ECO:0007669"/>
    <property type="project" value="UniProtKB-UniRule"/>
</dbReference>
<dbReference type="InterPro" id="IPR015422">
    <property type="entry name" value="PyrdxlP-dep_Trfase_small"/>
</dbReference>
<dbReference type="NCBIfam" id="TIGR01979">
    <property type="entry name" value="sufS"/>
    <property type="match status" value="1"/>
</dbReference>
<evidence type="ECO:0000256" key="2">
    <source>
        <dbReference type="ARBA" id="ARBA00010447"/>
    </source>
</evidence>
<evidence type="ECO:0000256" key="3">
    <source>
        <dbReference type="ARBA" id="ARBA00012239"/>
    </source>
</evidence>
<dbReference type="Proteomes" id="UP000541058">
    <property type="component" value="Unassembled WGS sequence"/>
</dbReference>
<dbReference type="Gene3D" id="3.90.1150.10">
    <property type="entry name" value="Aspartate Aminotransferase, domain 1"/>
    <property type="match status" value="1"/>
</dbReference>
<dbReference type="GO" id="GO:0006534">
    <property type="term" value="P:cysteine metabolic process"/>
    <property type="evidence" value="ECO:0007669"/>
    <property type="project" value="UniProtKB-UniRule"/>
</dbReference>
<keyword evidence="5 8" id="KW-0663">Pyridoxal phosphate</keyword>
<proteinExistence type="inferred from homology"/>